<feature type="compositionally biased region" description="Polar residues" evidence="1">
    <location>
        <begin position="94"/>
        <end position="116"/>
    </location>
</feature>
<feature type="region of interest" description="Disordered" evidence="1">
    <location>
        <begin position="148"/>
        <end position="170"/>
    </location>
</feature>
<evidence type="ECO:0000256" key="1">
    <source>
        <dbReference type="SAM" id="MobiDB-lite"/>
    </source>
</evidence>
<name>W2GDZ0_PHYNI</name>
<sequence length="460" mass="50594">MKILQLRTRGLLKGPVTPPPATTNKLDAVKAASRLLIDAGIMPGTFAAKDLFHLDLEAIQIALSELFKKLKVLVGEPETQTKVETKLEAAMTQLPGSASPTGSSQHSHYASATSMADSDTLEGDRCLCGGQQVERKSRQIADVLKLGDGTLPEGATHRTGDANSAPGEKNVPRKMLVIGKDDEEDRARAWIGKVKSAFVRDQAPDGEKCLVLGGLFTGPARNWYRQHSRTTRGDWKELLRWFQVQFCGLGVSVARQYYHARKRADETPLEYLHRLNVEGLRAKQRVKSGPSDVRREHLEHFIETLDDRDLADQLALLRISDDDALEEVLRARQRAKNCQGCAHVGSSKYRQKAAGSDATKSAPTRKVQAVVTTNHPDTDSDSGLSGSESDDDLGRIYLAATEGESKTQVTAPNEPDRTASGQTPPPRDARPGQRSPHGRPQFQRCTHCGSHRHDDLHCWK</sequence>
<reference evidence="2" key="1">
    <citation type="submission" date="2013-11" db="EMBL/GenBank/DDBJ databases">
        <title>The Genome Sequence of Phytophthora parasitica CJ02B3.</title>
        <authorList>
            <consortium name="The Broad Institute Genomics Platform"/>
            <person name="Russ C."/>
            <person name="Tyler B."/>
            <person name="Panabieres F."/>
            <person name="Shan W."/>
            <person name="Tripathy S."/>
            <person name="Grunwald N."/>
            <person name="Machado M."/>
            <person name="Johnson C.S."/>
            <person name="Arredondo F."/>
            <person name="Hong C."/>
            <person name="Coffey M."/>
            <person name="Young S.K."/>
            <person name="Zeng Q."/>
            <person name="Gargeya S."/>
            <person name="Fitzgerald M."/>
            <person name="Abouelleil A."/>
            <person name="Alvarado L."/>
            <person name="Chapman S.B."/>
            <person name="Gainer-Dewar J."/>
            <person name="Goldberg J."/>
            <person name="Griggs A."/>
            <person name="Gujja S."/>
            <person name="Hansen M."/>
            <person name="Howarth C."/>
            <person name="Imamovic A."/>
            <person name="Ireland A."/>
            <person name="Larimer J."/>
            <person name="McCowan C."/>
            <person name="Murphy C."/>
            <person name="Pearson M."/>
            <person name="Poon T.W."/>
            <person name="Priest M."/>
            <person name="Roberts A."/>
            <person name="Saif S."/>
            <person name="Shea T."/>
            <person name="Sykes S."/>
            <person name="Wortman J."/>
            <person name="Nusbaum C."/>
            <person name="Birren B."/>
        </authorList>
    </citation>
    <scope>NUCLEOTIDE SEQUENCE [LARGE SCALE GENOMIC DNA]</scope>
    <source>
        <strain evidence="2">CJ02B3</strain>
    </source>
</reference>
<dbReference type="AlphaFoldDB" id="W2GDZ0"/>
<gene>
    <name evidence="2" type="ORF">L915_13326</name>
</gene>
<dbReference type="Proteomes" id="UP000053236">
    <property type="component" value="Unassembled WGS sequence"/>
</dbReference>
<dbReference type="EMBL" id="KI687577">
    <property type="protein sequence ID" value="ETK81159.1"/>
    <property type="molecule type" value="Genomic_DNA"/>
</dbReference>
<protein>
    <recommendedName>
        <fullName evidence="3">Retrotransposon gag domain-containing protein</fullName>
    </recommendedName>
</protein>
<organism evidence="2">
    <name type="scientific">Phytophthora nicotianae</name>
    <name type="common">Potato buckeye rot agent</name>
    <name type="synonym">Phytophthora parasitica</name>
    <dbReference type="NCBI Taxonomy" id="4792"/>
    <lineage>
        <taxon>Eukaryota</taxon>
        <taxon>Sar</taxon>
        <taxon>Stramenopiles</taxon>
        <taxon>Oomycota</taxon>
        <taxon>Peronosporomycetes</taxon>
        <taxon>Peronosporales</taxon>
        <taxon>Peronosporaceae</taxon>
        <taxon>Phytophthora</taxon>
    </lineage>
</organism>
<feature type="region of interest" description="Disordered" evidence="1">
    <location>
        <begin position="341"/>
        <end position="453"/>
    </location>
</feature>
<dbReference type="VEuPathDB" id="FungiDB:PPTG_06125"/>
<proteinExistence type="predicted"/>
<feature type="region of interest" description="Disordered" evidence="1">
    <location>
        <begin position="93"/>
        <end position="116"/>
    </location>
</feature>
<feature type="non-terminal residue" evidence="2">
    <location>
        <position position="460"/>
    </location>
</feature>
<evidence type="ECO:0008006" key="3">
    <source>
        <dbReference type="Google" id="ProtNLM"/>
    </source>
</evidence>
<evidence type="ECO:0000313" key="2">
    <source>
        <dbReference type="EMBL" id="ETK81159.1"/>
    </source>
</evidence>
<accession>W2GDZ0</accession>
<dbReference type="VEuPathDB" id="FungiDB:PPTG_14448"/>